<evidence type="ECO:0000313" key="3">
    <source>
        <dbReference type="Proteomes" id="UP000069697"/>
    </source>
</evidence>
<reference evidence="3" key="2">
    <citation type="submission" date="2016-01" db="EMBL/GenBank/DDBJ databases">
        <title>Draft Genome Sequence of Paenibacillus amylolyticus Heshi-A3 that Was Isolated from Fermented Rice Bran with Aging Salted Mackerel, Which Was Named Heshiko as Traditional Fermented Seafood in Japan.</title>
        <authorList>
            <person name="Akuzawa S."/>
            <person name="Nakagawa J."/>
            <person name="Kanekatsu T."/>
            <person name="Kubota E."/>
            <person name="Ohtake R."/>
            <person name="Suzuki T."/>
            <person name="Kanesaki Y."/>
        </authorList>
    </citation>
    <scope>NUCLEOTIDE SEQUENCE [LARGE SCALE GENOMIC DNA]</scope>
    <source>
        <strain evidence="3">Heshi-A3</strain>
    </source>
</reference>
<dbReference type="EMBL" id="BCNV01000001">
    <property type="protein sequence ID" value="GAS80945.1"/>
    <property type="molecule type" value="Genomic_DNA"/>
</dbReference>
<comment type="caution">
    <text evidence="2">The sequence shown here is derived from an EMBL/GenBank/DDBJ whole genome shotgun (WGS) entry which is preliminary data.</text>
</comment>
<proteinExistence type="predicted"/>
<sequence>MGGIQSVQIIDEVSVHVGKHETAKIEAEFARERRSAQVQGDYGASREGFADRRR</sequence>
<accession>A0A124DXF8</accession>
<protein>
    <submittedName>
        <fullName evidence="2">Uncharacterized protein</fullName>
    </submittedName>
</protein>
<evidence type="ECO:0000256" key="1">
    <source>
        <dbReference type="SAM" id="MobiDB-lite"/>
    </source>
</evidence>
<gene>
    <name evidence="2" type="ORF">PAHA3_1019</name>
</gene>
<name>A0A124DXF8_PAEAM</name>
<dbReference type="Proteomes" id="UP000069697">
    <property type="component" value="Unassembled WGS sequence"/>
</dbReference>
<feature type="region of interest" description="Disordered" evidence="1">
    <location>
        <begin position="32"/>
        <end position="54"/>
    </location>
</feature>
<reference evidence="2 3" key="1">
    <citation type="journal article" date="2016" name="Genome Announc.">
        <title>Draft Genome Sequence of Paenibacillus amylolyticus Heshi-A3, Isolated from Fermented Rice Bran in a Japanese Fermented Seafood Dish.</title>
        <authorList>
            <person name="Akuzawa S."/>
            <person name="Nagaoka J."/>
            <person name="Kanekatsu M."/>
            <person name="Kubota E."/>
            <person name="Ohtake R."/>
            <person name="Suzuki T."/>
            <person name="Kanesaki Y."/>
        </authorList>
    </citation>
    <scope>NUCLEOTIDE SEQUENCE [LARGE SCALE GENOMIC DNA]</scope>
    <source>
        <strain evidence="2 3">Heshi-A3</strain>
    </source>
</reference>
<dbReference type="AlphaFoldDB" id="A0A124DXF8"/>
<organism evidence="2 3">
    <name type="scientific">Paenibacillus amylolyticus</name>
    <dbReference type="NCBI Taxonomy" id="1451"/>
    <lineage>
        <taxon>Bacteria</taxon>
        <taxon>Bacillati</taxon>
        <taxon>Bacillota</taxon>
        <taxon>Bacilli</taxon>
        <taxon>Bacillales</taxon>
        <taxon>Paenibacillaceae</taxon>
        <taxon>Paenibacillus</taxon>
    </lineage>
</organism>
<evidence type="ECO:0000313" key="2">
    <source>
        <dbReference type="EMBL" id="GAS80945.1"/>
    </source>
</evidence>